<name>A0A212S0B6_9PROT</name>
<accession>A0A212S0B6</accession>
<dbReference type="Proteomes" id="UP000197065">
    <property type="component" value="Unassembled WGS sequence"/>
</dbReference>
<dbReference type="AlphaFoldDB" id="A0A212S0B6"/>
<evidence type="ECO:0000256" key="1">
    <source>
        <dbReference type="ARBA" id="ARBA00022723"/>
    </source>
</evidence>
<keyword evidence="2 4" id="KW-0547">Nucleotide-binding</keyword>
<dbReference type="Gene3D" id="3.40.50.20">
    <property type="match status" value="1"/>
</dbReference>
<dbReference type="PROSITE" id="PS50975">
    <property type="entry name" value="ATP_GRASP"/>
    <property type="match status" value="1"/>
</dbReference>
<evidence type="ECO:0000256" key="4">
    <source>
        <dbReference type="PROSITE-ProRule" id="PRU00409"/>
    </source>
</evidence>
<keyword evidence="7" id="KW-1185">Reference proteome</keyword>
<keyword evidence="1" id="KW-0479">Metal-binding</keyword>
<dbReference type="PANTHER" id="PTHR21621">
    <property type="entry name" value="RIBOSOMAL PROTEIN S6 MODIFICATION PROTEIN"/>
    <property type="match status" value="1"/>
</dbReference>
<evidence type="ECO:0000313" key="6">
    <source>
        <dbReference type="EMBL" id="SNB78401.1"/>
    </source>
</evidence>
<gene>
    <name evidence="6" type="ORF">SAMN07250955_11869</name>
</gene>
<keyword evidence="3 4" id="KW-0067">ATP-binding</keyword>
<organism evidence="6 7">
    <name type="scientific">Arboricoccus pini</name>
    <dbReference type="NCBI Taxonomy" id="1963835"/>
    <lineage>
        <taxon>Bacteria</taxon>
        <taxon>Pseudomonadati</taxon>
        <taxon>Pseudomonadota</taxon>
        <taxon>Alphaproteobacteria</taxon>
        <taxon>Geminicoccales</taxon>
        <taxon>Geminicoccaceae</taxon>
        <taxon>Arboricoccus</taxon>
    </lineage>
</organism>
<protein>
    <submittedName>
        <fullName evidence="6">SSU ribosomal protein S6P modification protein</fullName>
    </submittedName>
</protein>
<proteinExistence type="predicted"/>
<evidence type="ECO:0000259" key="5">
    <source>
        <dbReference type="PROSITE" id="PS50975"/>
    </source>
</evidence>
<dbReference type="GO" id="GO:0046872">
    <property type="term" value="F:metal ion binding"/>
    <property type="evidence" value="ECO:0007669"/>
    <property type="project" value="UniProtKB-KW"/>
</dbReference>
<dbReference type="InterPro" id="IPR004666">
    <property type="entry name" value="Rp_bS6_RimK/Lys_biosynth_LsyX"/>
</dbReference>
<evidence type="ECO:0000313" key="7">
    <source>
        <dbReference type="Proteomes" id="UP000197065"/>
    </source>
</evidence>
<dbReference type="SUPFAM" id="SSF56059">
    <property type="entry name" value="Glutathione synthetase ATP-binding domain-like"/>
    <property type="match status" value="1"/>
</dbReference>
<dbReference type="Pfam" id="PF08443">
    <property type="entry name" value="RimK"/>
    <property type="match status" value="1"/>
</dbReference>
<dbReference type="NCBIfam" id="TIGR00768">
    <property type="entry name" value="rimK_fam"/>
    <property type="match status" value="1"/>
</dbReference>
<dbReference type="GO" id="GO:0005524">
    <property type="term" value="F:ATP binding"/>
    <property type="evidence" value="ECO:0007669"/>
    <property type="project" value="UniProtKB-UniRule"/>
</dbReference>
<feature type="domain" description="ATP-grasp" evidence="5">
    <location>
        <begin position="117"/>
        <end position="298"/>
    </location>
</feature>
<sequence length="308" mass="32471">MSPSAAGAAEDASPFVLLLGAAGWHKQQLVRAFTAKGATAKALAFERCGFAVDGPSGLALGPHRRLPDAVLVRSIPDGSFEQVTLRLSILHALDALGVPVAVAPRAIERCVDKAHTTFLLQAAGLPVPLSWALEDPEQASERLRLELAAGHKLVQKPLFGSQGKGLKLLAAMDDLPPPEAVDGVYYLQRFVETGRGFEDFRVFVVDGRPVAAMRRQSQSWITNVKQGGVPEAVLPEGSLGAFAVRAAEAIGALYAGVDLIRDATGQLYVLEVNSMPAWQGLQSVVEIDIAGEIAAALLSRIPAFSAAA</sequence>
<dbReference type="PANTHER" id="PTHR21621:SF0">
    <property type="entry name" value="BETA-CITRYLGLUTAMATE SYNTHASE B-RELATED"/>
    <property type="match status" value="1"/>
</dbReference>
<dbReference type="InterPro" id="IPR011761">
    <property type="entry name" value="ATP-grasp"/>
</dbReference>
<dbReference type="GO" id="GO:0005737">
    <property type="term" value="C:cytoplasm"/>
    <property type="evidence" value="ECO:0007669"/>
    <property type="project" value="TreeGrafter"/>
</dbReference>
<dbReference type="InterPro" id="IPR013651">
    <property type="entry name" value="ATP-grasp_RimK-type"/>
</dbReference>
<dbReference type="GO" id="GO:0016879">
    <property type="term" value="F:ligase activity, forming carbon-nitrogen bonds"/>
    <property type="evidence" value="ECO:0007669"/>
    <property type="project" value="TreeGrafter"/>
</dbReference>
<reference evidence="6 7" key="1">
    <citation type="submission" date="2017-06" db="EMBL/GenBank/DDBJ databases">
        <authorList>
            <person name="Kim H.J."/>
            <person name="Triplett B.A."/>
        </authorList>
    </citation>
    <scope>NUCLEOTIDE SEQUENCE [LARGE SCALE GENOMIC DNA]</scope>
    <source>
        <strain evidence="6 7">B29T1</strain>
    </source>
</reference>
<evidence type="ECO:0000256" key="2">
    <source>
        <dbReference type="ARBA" id="ARBA00022741"/>
    </source>
</evidence>
<dbReference type="EMBL" id="FYEH01000018">
    <property type="protein sequence ID" value="SNB78401.1"/>
    <property type="molecule type" value="Genomic_DNA"/>
</dbReference>
<dbReference type="Gene3D" id="3.30.470.20">
    <property type="entry name" value="ATP-grasp fold, B domain"/>
    <property type="match status" value="1"/>
</dbReference>
<evidence type="ECO:0000256" key="3">
    <source>
        <dbReference type="ARBA" id="ARBA00022840"/>
    </source>
</evidence>
<dbReference type="RefSeq" id="WP_243389935.1">
    <property type="nucleotide sequence ID" value="NZ_FYEH01000018.1"/>
</dbReference>